<dbReference type="InterPro" id="IPR012334">
    <property type="entry name" value="Pectin_lyas_fold"/>
</dbReference>
<gene>
    <name evidence="2" type="primary">nosD</name>
    <name evidence="2" type="ORF">GNT65_11615</name>
</gene>
<feature type="domain" description="Carbohydrate-binding/sugar hydrolysis" evidence="1">
    <location>
        <begin position="221"/>
        <end position="398"/>
    </location>
</feature>
<feature type="domain" description="Carbohydrate-binding/sugar hydrolysis" evidence="1">
    <location>
        <begin position="67"/>
        <end position="215"/>
    </location>
</feature>
<dbReference type="NCBIfam" id="TIGR04247">
    <property type="entry name" value="NosD_copper_fam"/>
    <property type="match status" value="1"/>
</dbReference>
<name>A0A6L7HZ86_9GAMM</name>
<dbReference type="InterPro" id="IPR006626">
    <property type="entry name" value="PbH1"/>
</dbReference>
<evidence type="ECO:0000313" key="2">
    <source>
        <dbReference type="EMBL" id="MXR69320.1"/>
    </source>
</evidence>
<dbReference type="InterPro" id="IPR011050">
    <property type="entry name" value="Pectin_lyase_fold/virulence"/>
</dbReference>
<dbReference type="SMART" id="SM00722">
    <property type="entry name" value="CASH"/>
    <property type="match status" value="2"/>
</dbReference>
<protein>
    <submittedName>
        <fullName evidence="2">Nitrous oxide reductase family maturation protein NosD</fullName>
    </submittedName>
</protein>
<dbReference type="EMBL" id="WRPA01000009">
    <property type="protein sequence ID" value="MXR69320.1"/>
    <property type="molecule type" value="Genomic_DNA"/>
</dbReference>
<comment type="caution">
    <text evidence="2">The sequence shown here is derived from an EMBL/GenBank/DDBJ whole genome shotgun (WGS) entry which is preliminary data.</text>
</comment>
<proteinExistence type="predicted"/>
<evidence type="ECO:0000313" key="3">
    <source>
        <dbReference type="Proteomes" id="UP000474778"/>
    </source>
</evidence>
<reference evidence="2 3" key="1">
    <citation type="submission" date="2019-12" db="EMBL/GenBank/DDBJ databases">
        <title>Shewanella insulae sp. nov., isolated from a tidal flat.</title>
        <authorList>
            <person name="Yoon J.-H."/>
        </authorList>
    </citation>
    <scope>NUCLEOTIDE SEQUENCE [LARGE SCALE GENOMIC DNA]</scope>
    <source>
        <strain evidence="2 3">JBTF-M18</strain>
    </source>
</reference>
<dbReference type="SUPFAM" id="SSF51126">
    <property type="entry name" value="Pectin lyase-like"/>
    <property type="match status" value="1"/>
</dbReference>
<dbReference type="InterPro" id="IPR006633">
    <property type="entry name" value="Carb-bd_sugar_hydrolysis-dom"/>
</dbReference>
<evidence type="ECO:0000259" key="1">
    <source>
        <dbReference type="SMART" id="SM00722"/>
    </source>
</evidence>
<accession>A0A6L7HZ86</accession>
<dbReference type="SMART" id="SM00710">
    <property type="entry name" value="PbH1"/>
    <property type="match status" value="4"/>
</dbReference>
<organism evidence="2 3">
    <name type="scientific">Shewanella insulae</name>
    <dbReference type="NCBI Taxonomy" id="2681496"/>
    <lineage>
        <taxon>Bacteria</taxon>
        <taxon>Pseudomonadati</taxon>
        <taxon>Pseudomonadota</taxon>
        <taxon>Gammaproteobacteria</taxon>
        <taxon>Alteromonadales</taxon>
        <taxon>Shewanellaceae</taxon>
        <taxon>Shewanella</taxon>
    </lineage>
</organism>
<dbReference type="InterPro" id="IPR007742">
    <property type="entry name" value="NosD_dom"/>
</dbReference>
<dbReference type="Proteomes" id="UP000474778">
    <property type="component" value="Unassembled WGS sequence"/>
</dbReference>
<sequence>MTRSPLSCCRQNRPCLWLRFCRRLGLHLVLALSLGLCLVSMQALSADGPQIIEVADSEGLRAVLASALSGAEIRLQPGRYLGRFEVNQPLTLRGQPGAVIDAQGVGSALVVSASSVTLTRLAIRNWGRDLYEKDAAIRLLPGANEVTIVANELSGSGFGIYASEVSDLKLKDNQIEGDAETFLLDRGDGIHLLRVNYPLVSGNRIKTVRDGIYLESGIGSRVYGNHLCELQYGLHYMYTKQDEAMDNLASRVSGGYALMNSEGIRLVFNRVREAKEFGVLLNLTHDAEIQANQIEATQMPNSVAGDLFSEGKGLFVYGAKRNQISGNYIAGNQIGIAMALGGEDNLVYQNQFLANATQVRYVGEQRVEWSFQGRGNYWSDYQGWDLDGNGIGDGQYLPNDSLDRLFWLYPEAKFLMESPVVKLLKWLDNQLQGEHSVGVVDSHPVMAPPRRAGSAAWEAL</sequence>
<dbReference type="Pfam" id="PF05048">
    <property type="entry name" value="NosD"/>
    <property type="match status" value="1"/>
</dbReference>
<keyword evidence="3" id="KW-1185">Reference proteome</keyword>
<dbReference type="Gene3D" id="2.160.20.10">
    <property type="entry name" value="Single-stranded right-handed beta-helix, Pectin lyase-like"/>
    <property type="match status" value="2"/>
</dbReference>
<dbReference type="AlphaFoldDB" id="A0A6L7HZ86"/>
<dbReference type="InterPro" id="IPR026464">
    <property type="entry name" value="NosD_copper_fam"/>
</dbReference>